<comment type="catalytic activity">
    <reaction evidence="9">
        <text>RNA(n) + ATP = RNA(n)-3'-adenine ribonucleotide + diphosphate</text>
        <dbReference type="Rhea" id="RHEA:11332"/>
        <dbReference type="Rhea" id="RHEA-COMP:14527"/>
        <dbReference type="Rhea" id="RHEA-COMP:17347"/>
        <dbReference type="ChEBI" id="CHEBI:30616"/>
        <dbReference type="ChEBI" id="CHEBI:33019"/>
        <dbReference type="ChEBI" id="CHEBI:140395"/>
        <dbReference type="ChEBI" id="CHEBI:173115"/>
        <dbReference type="EC" id="2.7.7.19"/>
    </reaction>
</comment>
<feature type="region of interest" description="Disordered" evidence="10">
    <location>
        <begin position="421"/>
        <end position="441"/>
    </location>
</feature>
<keyword evidence="5" id="KW-0808">Transferase</keyword>
<evidence type="ECO:0000256" key="9">
    <source>
        <dbReference type="ARBA" id="ARBA00048830"/>
    </source>
</evidence>
<evidence type="ECO:0000256" key="6">
    <source>
        <dbReference type="ARBA" id="ARBA00022741"/>
    </source>
</evidence>
<feature type="compositionally biased region" description="Low complexity" evidence="10">
    <location>
        <begin position="1546"/>
        <end position="1558"/>
    </location>
</feature>
<dbReference type="Proteomes" id="UP001620626">
    <property type="component" value="Unassembled WGS sequence"/>
</dbReference>
<evidence type="ECO:0000313" key="12">
    <source>
        <dbReference type="EMBL" id="KAL3075865.1"/>
    </source>
</evidence>
<dbReference type="SUPFAM" id="SSF81631">
    <property type="entry name" value="PAP/OAS1 substrate-binding domain"/>
    <property type="match status" value="1"/>
</dbReference>
<feature type="domain" description="Poly(A) polymerase central" evidence="11">
    <location>
        <begin position="2095"/>
        <end position="2262"/>
    </location>
</feature>
<feature type="compositionally biased region" description="Basic residues" evidence="10">
    <location>
        <begin position="1391"/>
        <end position="1402"/>
    </location>
</feature>
<feature type="compositionally biased region" description="Basic and acidic residues" evidence="10">
    <location>
        <begin position="1403"/>
        <end position="1418"/>
    </location>
</feature>
<evidence type="ECO:0000256" key="5">
    <source>
        <dbReference type="ARBA" id="ARBA00022679"/>
    </source>
</evidence>
<comment type="similarity">
    <text evidence="2">Belongs to the poly(A) polymerase family.</text>
</comment>
<keyword evidence="6" id="KW-0547">Nucleotide-binding</keyword>
<dbReference type="Pfam" id="PF04928">
    <property type="entry name" value="PAP_central"/>
    <property type="match status" value="1"/>
</dbReference>
<evidence type="ECO:0000256" key="2">
    <source>
        <dbReference type="ARBA" id="ARBA00010912"/>
    </source>
</evidence>
<feature type="region of interest" description="Disordered" evidence="10">
    <location>
        <begin position="1520"/>
        <end position="1558"/>
    </location>
</feature>
<feature type="region of interest" description="Disordered" evidence="10">
    <location>
        <begin position="1383"/>
        <end position="1448"/>
    </location>
</feature>
<dbReference type="GO" id="GO:0006397">
    <property type="term" value="P:mRNA processing"/>
    <property type="evidence" value="ECO:0007669"/>
    <property type="project" value="UniProtKB-KW"/>
</dbReference>
<comment type="subcellular location">
    <subcellularLocation>
        <location evidence="1">Nucleus</location>
    </subcellularLocation>
</comment>
<dbReference type="Gene3D" id="3.30.70.590">
    <property type="entry name" value="Poly(A) polymerase predicted RNA binding domain"/>
    <property type="match status" value="1"/>
</dbReference>
<evidence type="ECO:0000256" key="4">
    <source>
        <dbReference type="ARBA" id="ARBA00022664"/>
    </source>
</evidence>
<keyword evidence="7" id="KW-0067">ATP-binding</keyword>
<name>A0ABD2IE97_9BILA</name>
<dbReference type="EMBL" id="JBICBT010001268">
    <property type="protein sequence ID" value="KAL3075865.1"/>
    <property type="molecule type" value="Genomic_DNA"/>
</dbReference>
<dbReference type="InterPro" id="IPR007012">
    <property type="entry name" value="PolA_pol_cen_dom"/>
</dbReference>
<reference evidence="12 13" key="1">
    <citation type="submission" date="2024-10" db="EMBL/GenBank/DDBJ databases">
        <authorList>
            <person name="Kim D."/>
        </authorList>
    </citation>
    <scope>NUCLEOTIDE SEQUENCE [LARGE SCALE GENOMIC DNA]</scope>
    <source>
        <strain evidence="12">BH-2024</strain>
    </source>
</reference>
<dbReference type="GO" id="GO:0005634">
    <property type="term" value="C:nucleus"/>
    <property type="evidence" value="ECO:0007669"/>
    <property type="project" value="UniProtKB-SubCell"/>
</dbReference>
<dbReference type="PANTHER" id="PTHR10682">
    <property type="entry name" value="POLY A POLYMERASE"/>
    <property type="match status" value="1"/>
</dbReference>
<gene>
    <name evidence="12" type="ORF">niasHT_032068</name>
</gene>
<protein>
    <recommendedName>
        <fullName evidence="3">polynucleotide adenylyltransferase</fullName>
        <ecNumber evidence="3">2.7.7.19</ecNumber>
    </recommendedName>
</protein>
<evidence type="ECO:0000313" key="13">
    <source>
        <dbReference type="Proteomes" id="UP001620626"/>
    </source>
</evidence>
<dbReference type="PANTHER" id="PTHR10682:SF10">
    <property type="entry name" value="POLYNUCLEOTIDE ADENYLYLTRANSFERASE"/>
    <property type="match status" value="1"/>
</dbReference>
<keyword evidence="13" id="KW-1185">Reference proteome</keyword>
<comment type="caution">
    <text evidence="12">The sequence shown here is derived from an EMBL/GenBank/DDBJ whole genome shotgun (WGS) entry which is preliminary data.</text>
</comment>
<feature type="compositionally biased region" description="Basic and acidic residues" evidence="10">
    <location>
        <begin position="1439"/>
        <end position="1448"/>
    </location>
</feature>
<feature type="compositionally biased region" description="Basic and acidic residues" evidence="10">
    <location>
        <begin position="421"/>
        <end position="433"/>
    </location>
</feature>
<dbReference type="GO" id="GO:0005524">
    <property type="term" value="F:ATP binding"/>
    <property type="evidence" value="ECO:0007669"/>
    <property type="project" value="UniProtKB-KW"/>
</dbReference>
<keyword evidence="4" id="KW-0507">mRNA processing</keyword>
<sequence length="2414" mass="278831">MDTHYADILLNDHLSLSDQSNLAYRLGGAMVHLNVERNLDLMENACQKTGREIQNASLLIVGLMREQFGQMIEDFGKEHQQKTFSRFNLCLLWKMELSLDNAKKLLMSKAKLNKLLDLGHLDSINCEELEKVLSQSQRKGNKIELPSWTKAFGTYFSDLHFYGLHLSLNAQGTEKGFKMSDWLGQNKLDGETTIAHSLRTMHLRGEMGRIKEIKRRMVLHLISPFQLERLEMIHPIRMAAGHVNEQTMKTYYEMMFCQNIRLTEELLEYAIVCSRIFAYFLHQNSAKTKENDDNWWQKFIHSTQQIILFINDAGATEKLAKKEDVLGTLHELWHNIKGGDNFDEKALRKGSQMGRELVENLAKCLMAIYAENKEFRKCFGEQRERRRKLEQMLRSAEKELGGRSAVPEQFWHIFEDKVSETEKTTVPTKEPKQQQKQGGTSADDSAMILLKINDICPDKKIPLKEKETEHYAKKEPFSYTLMKQYVELLLADRKFVSKELETIDSKAIIFYYLEHVRALFRKAIIVQPKMENEQFMALINNYLTQWESLMAESQQNAEGTANGLAQLVCKCYQFIHKLVTDKQLNETNAEWHKLVGINVKEWDGTVPTEMISENMMNWFGKSILLSDNGQNRQWHKMRCADGQNANALVAEFRNSHTLVDVFHLYSLMYLLSEFDEMRSIFCFESVHKIATMKQRMILFTSSSVLDRMEMLFPSGSTPSGQLRLANSVLGPTPSWGQLRLANSVLVYKGPTPSWGQLRLGANSVLGPTPSWGQLRLANSVLGPTPSWGQLRLANSVLVYKGPTPSWGQLRLANSTELARRSWLRRSWPQDGVGETELAQTELAPRRNLLTNAQLISMLMNQFKYPSGSEQAQFAEARNFAPMLIGEILDHEDKLNKNMLKPLKNLPEIREILLHKIKAAKRAFISKLGTATYNKSVLREAICPLLFLYLRLKSIAIGCTKIKRGTDLSKWLPNSECNTVEDIQRYGKALRSSSRVPKWTIRQLENPTEVDNPTVCNSTVDNRTVGQSDSQTIRQKLYTVGFSGSPPSTGPSFGPNLEKFEHSNCAADSHTRFEKKSLVPLRDGTSFEENRRLFTIKISQFFVNNPNDFQIFLLNLTETPGAKTRFLKLINADAVTKLLPDSHGNPLIEELWAIEERQMDEVFYGNLQLGHLFLTFLTAYDSLQWLCYKIRLDLFMFVRWIDAQMTALHLLGNSFSAQRCAKFWVRCKVLILQLYDRYFDEQMDEMPNLQIFQYHFLSHLNLFFEKIMDGKIGAKKSEKAMNDELRKIVQNSQKVYENDKKMDSFVSEEREQYERFEMVLTELRIKSVKELAHRNEHIKEALGHFLINMKELPDFVGKDTLIETWRAIASEHFEEMGKKLEEKYGKTAETKQKKKKSKRKKNKNEKNNAKKEDCEKETEVAMDTVATEEESTVSGVGTNEEAKEGAEMSIEKETEAAMDTVVTEEGSTVSGVGTNEEAKEGAEMSTVAVDTVGDKMERANTEEEALKNENNCEMNGAEKAISNGHNESLAPVGGNDQRDEEDKSQQENTNEGSESAAAANEGTKLKEFADNHFFAQKYAEFVHTFMMEEEQQNGDGIGQLIRMLTVGAFVNEICHRLDAIEWMGGDQWQNVKKKRTFLWWKSILADQQYPTDLVEQLYEFLREIRWEMEEIIGKNLDKLAGNKKEQMESESDQRKSIELISRQIHSRKFARAIIGGQVKNWDKMPKKQKEKALSSLFGRHEGGIENAENINKIVGNFQRKLELQEKALAQQKLDQMLFEQYKNNENLTLFIEMKDKINFNEKNAQIFSTEKWQELKFTEENDGKLSETEKFKNTLKLRDGEQEVVQKLMIKLNEIFNGWSAEAQFQPSALHFLKNSVAKLEPICILPGGFDQKLIFGQAKECDQSKREQCSDQSLYCTLCKALNVTFIQKYPKNDLIIVPMLQIEMDGVQIEVKFIEIPGFVNIPRIKFTARQMEVFLLKFGQNIEKLEDSDHFDEGVYWHEIGKRKELRKKYENDADKIKQFDQITELYNQSRTVALKQRALVKERKETLLVLADFTMHLKLLELLLPKNDYLSMFSNKHNKLDGQFAVGILDKFRTIFAFLERWAQNNFIYCEDLGYLNGEMLLIMLTKVFLLFPDSSVSFLVDKFFLIYSKWKWPMAIQLTQIDPDKIVGEFLSWAPGKEWLWRRKLAWENVPKLMRKEKIKGIRKELAMAVITPTFPERNVAEKMNVSSAKVVQNELNKAWDKIRRNGTDKRQQKEAIFVPIHENKFSEKYDHFIVVECKGPTHNVDKFYDFVGNRLRYELLEFVEKPLALWVRFCHVFPKAITPSSDECSGKKGNGSGNALCTRLWLVGIELEPKRPNNSFKSKMKANLKKKFDERVKGDFQNGLFQNVWLKSEIAERKDLQKWGIDPKL</sequence>
<dbReference type="GO" id="GO:1990817">
    <property type="term" value="F:poly(A) RNA polymerase activity"/>
    <property type="evidence" value="ECO:0007669"/>
    <property type="project" value="UniProtKB-EC"/>
</dbReference>
<dbReference type="EC" id="2.7.7.19" evidence="3"/>
<accession>A0ABD2IE97</accession>
<evidence type="ECO:0000256" key="7">
    <source>
        <dbReference type="ARBA" id="ARBA00022840"/>
    </source>
</evidence>
<evidence type="ECO:0000256" key="3">
    <source>
        <dbReference type="ARBA" id="ARBA00012388"/>
    </source>
</evidence>
<keyword evidence="8" id="KW-0539">Nucleus</keyword>
<evidence type="ECO:0000256" key="10">
    <source>
        <dbReference type="SAM" id="MobiDB-lite"/>
    </source>
</evidence>
<evidence type="ECO:0000259" key="11">
    <source>
        <dbReference type="Pfam" id="PF04928"/>
    </source>
</evidence>
<dbReference type="Gene3D" id="1.10.1410.10">
    <property type="match status" value="1"/>
</dbReference>
<proteinExistence type="inferred from homology"/>
<organism evidence="12 13">
    <name type="scientific">Heterodera trifolii</name>
    <dbReference type="NCBI Taxonomy" id="157864"/>
    <lineage>
        <taxon>Eukaryota</taxon>
        <taxon>Metazoa</taxon>
        <taxon>Ecdysozoa</taxon>
        <taxon>Nematoda</taxon>
        <taxon>Chromadorea</taxon>
        <taxon>Rhabditida</taxon>
        <taxon>Tylenchina</taxon>
        <taxon>Tylenchomorpha</taxon>
        <taxon>Tylenchoidea</taxon>
        <taxon>Heteroderidae</taxon>
        <taxon>Heteroderinae</taxon>
        <taxon>Heterodera</taxon>
    </lineage>
</organism>
<feature type="compositionally biased region" description="Basic and acidic residues" evidence="10">
    <location>
        <begin position="1535"/>
        <end position="1544"/>
    </location>
</feature>
<evidence type="ECO:0000256" key="1">
    <source>
        <dbReference type="ARBA" id="ARBA00004123"/>
    </source>
</evidence>
<feature type="region of interest" description="Disordered" evidence="10">
    <location>
        <begin position="1461"/>
        <end position="1483"/>
    </location>
</feature>
<evidence type="ECO:0000256" key="8">
    <source>
        <dbReference type="ARBA" id="ARBA00023242"/>
    </source>
</evidence>